<dbReference type="Gene3D" id="3.30.420.10">
    <property type="entry name" value="Ribonuclease H-like superfamily/Ribonuclease H"/>
    <property type="match status" value="1"/>
</dbReference>
<accession>A0ABN9MAL9</accession>
<protein>
    <recommendedName>
        <fullName evidence="4">Exonuclease domain-containing protein</fullName>
    </recommendedName>
</protein>
<comment type="caution">
    <text evidence="5">The sequence shown here is derived from an EMBL/GenBank/DDBJ whole genome shotgun (WGS) entry which is preliminary data.</text>
</comment>
<feature type="region of interest" description="Disordered" evidence="3">
    <location>
        <begin position="1"/>
        <end position="94"/>
    </location>
</feature>
<reference evidence="5" key="1">
    <citation type="submission" date="2023-07" db="EMBL/GenBank/DDBJ databases">
        <authorList>
            <person name="Stuckert A."/>
        </authorList>
    </citation>
    <scope>NUCLEOTIDE SEQUENCE</scope>
</reference>
<evidence type="ECO:0000259" key="4">
    <source>
        <dbReference type="SMART" id="SM00479"/>
    </source>
</evidence>
<evidence type="ECO:0000313" key="6">
    <source>
        <dbReference type="Proteomes" id="UP001176940"/>
    </source>
</evidence>
<dbReference type="EMBL" id="CAUEEQ010057383">
    <property type="protein sequence ID" value="CAJ0963338.1"/>
    <property type="molecule type" value="Genomic_DNA"/>
</dbReference>
<keyword evidence="2" id="KW-0378">Hydrolase</keyword>
<evidence type="ECO:0000256" key="3">
    <source>
        <dbReference type="SAM" id="MobiDB-lite"/>
    </source>
</evidence>
<gene>
    <name evidence="5" type="ORF">RIMI_LOCUS18636005</name>
</gene>
<feature type="compositionally biased region" description="Polar residues" evidence="3">
    <location>
        <begin position="9"/>
        <end position="22"/>
    </location>
</feature>
<evidence type="ECO:0000313" key="5">
    <source>
        <dbReference type="EMBL" id="CAJ0963338.1"/>
    </source>
</evidence>
<dbReference type="SMART" id="SM00479">
    <property type="entry name" value="EXOIII"/>
    <property type="match status" value="1"/>
</dbReference>
<keyword evidence="6" id="KW-1185">Reference proteome</keyword>
<dbReference type="SUPFAM" id="SSF53098">
    <property type="entry name" value="Ribonuclease H-like"/>
    <property type="match status" value="1"/>
</dbReference>
<organism evidence="5 6">
    <name type="scientific">Ranitomeya imitator</name>
    <name type="common">mimic poison frog</name>
    <dbReference type="NCBI Taxonomy" id="111125"/>
    <lineage>
        <taxon>Eukaryota</taxon>
        <taxon>Metazoa</taxon>
        <taxon>Chordata</taxon>
        <taxon>Craniata</taxon>
        <taxon>Vertebrata</taxon>
        <taxon>Euteleostomi</taxon>
        <taxon>Amphibia</taxon>
        <taxon>Batrachia</taxon>
        <taxon>Anura</taxon>
        <taxon>Neobatrachia</taxon>
        <taxon>Hyloidea</taxon>
        <taxon>Dendrobatidae</taxon>
        <taxon>Dendrobatinae</taxon>
        <taxon>Ranitomeya</taxon>
    </lineage>
</organism>
<proteinExistence type="predicted"/>
<dbReference type="InterPro" id="IPR036397">
    <property type="entry name" value="RNaseH_sf"/>
</dbReference>
<dbReference type="InterPro" id="IPR047021">
    <property type="entry name" value="REXO1/3/4-like"/>
</dbReference>
<dbReference type="InterPro" id="IPR013520">
    <property type="entry name" value="Ribonucl_H"/>
</dbReference>
<dbReference type="Pfam" id="PF00929">
    <property type="entry name" value="RNase_T"/>
    <property type="match status" value="1"/>
</dbReference>
<evidence type="ECO:0000256" key="2">
    <source>
        <dbReference type="ARBA" id="ARBA00022801"/>
    </source>
</evidence>
<dbReference type="CDD" id="cd06149">
    <property type="entry name" value="ISG20"/>
    <property type="match status" value="1"/>
</dbReference>
<feature type="compositionally biased region" description="Basic residues" evidence="3">
    <location>
        <begin position="23"/>
        <end position="36"/>
    </location>
</feature>
<dbReference type="PANTHER" id="PTHR12801:SF78">
    <property type="entry name" value="INTERFERON-STIMULATED 20 KDA EXONUCLEASE-LIKE 2"/>
    <property type="match status" value="1"/>
</dbReference>
<dbReference type="Proteomes" id="UP001176940">
    <property type="component" value="Unassembled WGS sequence"/>
</dbReference>
<feature type="compositionally biased region" description="Polar residues" evidence="3">
    <location>
        <begin position="83"/>
        <end position="94"/>
    </location>
</feature>
<evidence type="ECO:0000256" key="1">
    <source>
        <dbReference type="ARBA" id="ARBA00022722"/>
    </source>
</evidence>
<dbReference type="InterPro" id="IPR012337">
    <property type="entry name" value="RNaseH-like_sf"/>
</dbReference>
<name>A0ABN9MAL9_9NEOB</name>
<feature type="domain" description="Exonuclease" evidence="4">
    <location>
        <begin position="155"/>
        <end position="321"/>
    </location>
</feature>
<keyword evidence="1" id="KW-0540">Nuclease</keyword>
<sequence>MADPFINIDMSSGFSRAQSGQGNRKHKEFLKKRKYLEKRGFLKQKQLPNKRPGQPKNAWECGRHNGQAESHGQRKHQGVLDGSSRTVTASAPHQPGTLSISINCAANHPAAPSKDCNAPAMNNIKEPAKPLIPQRNLLSEYESGLSAAMSVPSHKLLAIDCEMVGTGFRGQNSALARCSVVNYHGDVVYDKYIRPVCPVTDFRTKWSGIRREHLSNATPFSVAQKEVLKLLHGKIVIGHAIQNDYKALSYFHPKEMTRDTSKIPLLNRKAGFPEKETASLKRLAKQILHKDIQMGKGGHSSVEDAKTTMELYRVVEAEYERELAAGAAQQ</sequence>
<dbReference type="InterPro" id="IPR037433">
    <property type="entry name" value="ISG20_DEDDh"/>
</dbReference>
<dbReference type="PANTHER" id="PTHR12801">
    <property type="entry name" value="RNA EXONUCLEASE REXO1 / RECO3 FAMILY MEMBER-RELATED"/>
    <property type="match status" value="1"/>
</dbReference>